<organism evidence="3 4">
    <name type="scientific">Tilletia laevis</name>
    <dbReference type="NCBI Taxonomy" id="157183"/>
    <lineage>
        <taxon>Eukaryota</taxon>
        <taxon>Fungi</taxon>
        <taxon>Dikarya</taxon>
        <taxon>Basidiomycota</taxon>
        <taxon>Ustilaginomycotina</taxon>
        <taxon>Exobasidiomycetes</taxon>
        <taxon>Tilletiales</taxon>
        <taxon>Tilletiaceae</taxon>
        <taxon>Tilletia</taxon>
    </lineage>
</organism>
<comment type="caution">
    <text evidence="3">The sequence shown here is derived from an EMBL/GenBank/DDBJ whole genome shotgun (WGS) entry which is preliminary data.</text>
</comment>
<dbReference type="PROSITE" id="PS50812">
    <property type="entry name" value="PWWP"/>
    <property type="match status" value="1"/>
</dbReference>
<feature type="compositionally biased region" description="Low complexity" evidence="1">
    <location>
        <begin position="361"/>
        <end position="378"/>
    </location>
</feature>
<accession>A0A9N8Q9R1</accession>
<feature type="domain" description="PWWP" evidence="2">
    <location>
        <begin position="19"/>
        <end position="82"/>
    </location>
</feature>
<dbReference type="InterPro" id="IPR035441">
    <property type="entry name" value="TFIIS/LEDGF_dom_sf"/>
</dbReference>
<feature type="region of interest" description="Disordered" evidence="1">
    <location>
        <begin position="304"/>
        <end position="378"/>
    </location>
</feature>
<feature type="compositionally biased region" description="Low complexity" evidence="1">
    <location>
        <begin position="326"/>
        <end position="352"/>
    </location>
</feature>
<protein>
    <recommendedName>
        <fullName evidence="2">PWWP domain-containing protein</fullName>
    </recommendedName>
</protein>
<feature type="compositionally biased region" description="Basic residues" evidence="1">
    <location>
        <begin position="153"/>
        <end position="173"/>
    </location>
</feature>
<name>A0A9N8Q9R1_9BASI</name>
<dbReference type="SMART" id="SM00293">
    <property type="entry name" value="PWWP"/>
    <property type="match status" value="1"/>
</dbReference>
<dbReference type="EMBL" id="CAJHJF010001215">
    <property type="protein sequence ID" value="CAD6912981.1"/>
    <property type="molecule type" value="Genomic_DNA"/>
</dbReference>
<dbReference type="InterPro" id="IPR000313">
    <property type="entry name" value="PWWP_dom"/>
</dbReference>
<feature type="region of interest" description="Disordered" evidence="1">
    <location>
        <begin position="116"/>
        <end position="219"/>
    </location>
</feature>
<dbReference type="Pfam" id="PF00855">
    <property type="entry name" value="PWWP"/>
    <property type="match status" value="1"/>
</dbReference>
<evidence type="ECO:0000313" key="3">
    <source>
        <dbReference type="EMBL" id="CAD6912981.1"/>
    </source>
</evidence>
<dbReference type="SUPFAM" id="SSF47676">
    <property type="entry name" value="Conserved domain common to transcription factors TFIIS, elongin A, CRSP70"/>
    <property type="match status" value="1"/>
</dbReference>
<evidence type="ECO:0000256" key="1">
    <source>
        <dbReference type="SAM" id="MobiDB-lite"/>
    </source>
</evidence>
<keyword evidence="4" id="KW-1185">Reference proteome</keyword>
<dbReference type="SUPFAM" id="SSF63748">
    <property type="entry name" value="Tudor/PWWP/MBT"/>
    <property type="match status" value="1"/>
</dbReference>
<dbReference type="Gene3D" id="2.30.30.140">
    <property type="match status" value="1"/>
</dbReference>
<dbReference type="InterPro" id="IPR017923">
    <property type="entry name" value="TFIIS_N"/>
</dbReference>
<sequence length="378" mass="40850">MAPGSKKAKDTTHKDDYKNYEVVLAKMKGYPLWPAWVTEGPRVPHKVAKAKPRVGKYVLCGFFGEVSYSWLPPRDVKPLTKPMIDEFLASDGSKKDKTLLLAYEQARNPEAHIQAQETAAHKHNNFNEEEEEGQDELAEEDEDEGEADASAGSKRKRNKEKSKVKAPVVKKQKKEKDPAAAAPVKPVSSKKQKPRQSEAMTEAGDDGDNDEQGTPETKLVKGWRHQLQRAFLGKSPPKESDMPSMAEIFKQVEAHQMSEDAYKQTKIGKVMKKITQMKDEFPRESEFKFKERAEELCKKWKNLGASTSGEGAGAESPAQDTETKPASAAAKANGDGEAAAAAGAGAASVGGAEQDKPAPVPAEVAAAAAPAAAPATAA</sequence>
<dbReference type="Pfam" id="PF08711">
    <property type="entry name" value="Med26"/>
    <property type="match status" value="1"/>
</dbReference>
<feature type="compositionally biased region" description="Acidic residues" evidence="1">
    <location>
        <begin position="127"/>
        <end position="147"/>
    </location>
</feature>
<feature type="compositionally biased region" description="Low complexity" evidence="1">
    <location>
        <begin position="304"/>
        <end position="318"/>
    </location>
</feature>
<evidence type="ECO:0000313" key="4">
    <source>
        <dbReference type="Proteomes" id="UP000836404"/>
    </source>
</evidence>
<dbReference type="AlphaFoldDB" id="A0A9N8Q9R1"/>
<feature type="compositionally biased region" description="Acidic residues" evidence="1">
    <location>
        <begin position="203"/>
        <end position="213"/>
    </location>
</feature>
<gene>
    <name evidence="3" type="ORF">JKILLFL_G2066</name>
</gene>
<reference evidence="3 4" key="1">
    <citation type="submission" date="2020-10" db="EMBL/GenBank/DDBJ databases">
        <authorList>
            <person name="Sedaghatjoo S."/>
        </authorList>
    </citation>
    <scope>NUCLEOTIDE SEQUENCE [LARGE SCALE GENOMIC DNA]</scope>
    <source>
        <strain evidence="3 4">LLFL</strain>
    </source>
</reference>
<proteinExistence type="predicted"/>
<dbReference type="Gene3D" id="1.20.930.10">
    <property type="entry name" value="Conserved domain common to transcription factors TFIIS, elongin A, CRSP70"/>
    <property type="match status" value="1"/>
</dbReference>
<evidence type="ECO:0000259" key="2">
    <source>
        <dbReference type="PROSITE" id="PS50812"/>
    </source>
</evidence>
<dbReference type="Proteomes" id="UP000836404">
    <property type="component" value="Unassembled WGS sequence"/>
</dbReference>